<feature type="domain" description="HTH gntR-type" evidence="4">
    <location>
        <begin position="9"/>
        <end position="76"/>
    </location>
</feature>
<dbReference type="PRINTS" id="PR00035">
    <property type="entry name" value="HTHGNTR"/>
</dbReference>
<accession>A0ABX0SH34</accession>
<evidence type="ECO:0000256" key="2">
    <source>
        <dbReference type="ARBA" id="ARBA00023125"/>
    </source>
</evidence>
<dbReference type="InterPro" id="IPR008920">
    <property type="entry name" value="TF_FadR/GntR_C"/>
</dbReference>
<dbReference type="InterPro" id="IPR036388">
    <property type="entry name" value="WH-like_DNA-bd_sf"/>
</dbReference>
<dbReference type="Pfam" id="PF07729">
    <property type="entry name" value="FCD"/>
    <property type="match status" value="1"/>
</dbReference>
<dbReference type="Gene3D" id="1.20.120.530">
    <property type="entry name" value="GntR ligand-binding domain-like"/>
    <property type="match status" value="1"/>
</dbReference>
<protein>
    <submittedName>
        <fullName evidence="5">DNA-binding GntR family transcriptional regulator</fullName>
    </submittedName>
</protein>
<name>A0ABX0SH34_9ACTN</name>
<keyword evidence="3" id="KW-0804">Transcription</keyword>
<keyword evidence="2 5" id="KW-0238">DNA-binding</keyword>
<proteinExistence type="predicted"/>
<keyword evidence="6" id="KW-1185">Reference proteome</keyword>
<keyword evidence="1" id="KW-0805">Transcription regulation</keyword>
<evidence type="ECO:0000256" key="3">
    <source>
        <dbReference type="ARBA" id="ARBA00023163"/>
    </source>
</evidence>
<dbReference type="SUPFAM" id="SSF46785">
    <property type="entry name" value="Winged helix' DNA-binding domain"/>
    <property type="match status" value="1"/>
</dbReference>
<dbReference type="Gene3D" id="1.10.10.10">
    <property type="entry name" value="Winged helix-like DNA-binding domain superfamily/Winged helix DNA-binding domain"/>
    <property type="match status" value="1"/>
</dbReference>
<gene>
    <name evidence="5" type="ORF">FB473_000561</name>
</gene>
<dbReference type="EMBL" id="JAAMOZ010000001">
    <property type="protein sequence ID" value="NIH55916.1"/>
    <property type="molecule type" value="Genomic_DNA"/>
</dbReference>
<dbReference type="InterPro" id="IPR000524">
    <property type="entry name" value="Tscrpt_reg_HTH_GntR"/>
</dbReference>
<dbReference type="Proteomes" id="UP000749311">
    <property type="component" value="Unassembled WGS sequence"/>
</dbReference>
<dbReference type="Pfam" id="PF00392">
    <property type="entry name" value="GntR"/>
    <property type="match status" value="1"/>
</dbReference>
<dbReference type="PROSITE" id="PS50949">
    <property type="entry name" value="HTH_GNTR"/>
    <property type="match status" value="1"/>
</dbReference>
<dbReference type="PANTHER" id="PTHR43537:SF24">
    <property type="entry name" value="GLUCONATE OPERON TRANSCRIPTIONAL REPRESSOR"/>
    <property type="match status" value="1"/>
</dbReference>
<evidence type="ECO:0000256" key="1">
    <source>
        <dbReference type="ARBA" id="ARBA00023015"/>
    </source>
</evidence>
<dbReference type="SMART" id="SM00345">
    <property type="entry name" value="HTH_GNTR"/>
    <property type="match status" value="1"/>
</dbReference>
<comment type="caution">
    <text evidence="5">The sequence shown here is derived from an EMBL/GenBank/DDBJ whole genome shotgun (WGS) entry which is preliminary data.</text>
</comment>
<dbReference type="RefSeq" id="WP_167164640.1">
    <property type="nucleotide sequence ID" value="NZ_BAAAOO010000002.1"/>
</dbReference>
<dbReference type="SUPFAM" id="SSF48008">
    <property type="entry name" value="GntR ligand-binding domain-like"/>
    <property type="match status" value="1"/>
</dbReference>
<dbReference type="CDD" id="cd07377">
    <property type="entry name" value="WHTH_GntR"/>
    <property type="match status" value="1"/>
</dbReference>
<reference evidence="5 6" key="1">
    <citation type="submission" date="2020-02" db="EMBL/GenBank/DDBJ databases">
        <title>Sequencing the genomes of 1000 actinobacteria strains.</title>
        <authorList>
            <person name="Klenk H.-P."/>
        </authorList>
    </citation>
    <scope>NUCLEOTIDE SEQUENCE [LARGE SCALE GENOMIC DNA]</scope>
    <source>
        <strain evidence="5 6">DSM 19609</strain>
    </source>
</reference>
<dbReference type="SMART" id="SM00895">
    <property type="entry name" value="FCD"/>
    <property type="match status" value="1"/>
</dbReference>
<dbReference type="GO" id="GO:0003677">
    <property type="term" value="F:DNA binding"/>
    <property type="evidence" value="ECO:0007669"/>
    <property type="project" value="UniProtKB-KW"/>
</dbReference>
<sequence length="231" mass="25922">MAVAKVKRQTMADQISDALMDAIMDGTIRMGDKLRTQDLADQFGVSRMPVREALINLQVSGLVDATPYSGYRVVSLDPERIREGYIIRQALEPIVARTACERITDEGVAAVEDKLGELEAATLDASPSPKEIYLCNREFHFTWYEAAGMPVVVEAIRAAWDKLAVYKLIYGRKYLRDREAGVRMVQEHRAYVDALRTRDAEGVARQLEQSIAMHEVDVPDEFRLDESAVSA</sequence>
<evidence type="ECO:0000313" key="5">
    <source>
        <dbReference type="EMBL" id="NIH55916.1"/>
    </source>
</evidence>
<dbReference type="PANTHER" id="PTHR43537">
    <property type="entry name" value="TRANSCRIPTIONAL REGULATOR, GNTR FAMILY"/>
    <property type="match status" value="1"/>
</dbReference>
<evidence type="ECO:0000313" key="6">
    <source>
        <dbReference type="Proteomes" id="UP000749311"/>
    </source>
</evidence>
<dbReference type="InterPro" id="IPR011711">
    <property type="entry name" value="GntR_C"/>
</dbReference>
<dbReference type="InterPro" id="IPR036390">
    <property type="entry name" value="WH_DNA-bd_sf"/>
</dbReference>
<organism evidence="5 6">
    <name type="scientific">Brooklawnia cerclae</name>
    <dbReference type="NCBI Taxonomy" id="349934"/>
    <lineage>
        <taxon>Bacteria</taxon>
        <taxon>Bacillati</taxon>
        <taxon>Actinomycetota</taxon>
        <taxon>Actinomycetes</taxon>
        <taxon>Propionibacteriales</taxon>
        <taxon>Propionibacteriaceae</taxon>
        <taxon>Brooklawnia</taxon>
    </lineage>
</organism>
<evidence type="ECO:0000259" key="4">
    <source>
        <dbReference type="PROSITE" id="PS50949"/>
    </source>
</evidence>